<name>A0A6A4SDK3_SCOMX</name>
<reference evidence="1 2" key="1">
    <citation type="submission" date="2019-06" db="EMBL/GenBank/DDBJ databases">
        <title>Draft genomes of female and male turbot (Scophthalmus maximus).</title>
        <authorList>
            <person name="Xu H."/>
            <person name="Xu X.-W."/>
            <person name="Shao C."/>
            <person name="Chen S."/>
        </authorList>
    </citation>
    <scope>NUCLEOTIDE SEQUENCE [LARGE SCALE GENOMIC DNA]</scope>
    <source>
        <strain evidence="1">Ysfricsl-2016a</strain>
        <tissue evidence="1">Blood</tissue>
    </source>
</reference>
<proteinExistence type="predicted"/>
<comment type="caution">
    <text evidence="1">The sequence shown here is derived from an EMBL/GenBank/DDBJ whole genome shotgun (WGS) entry which is preliminary data.</text>
</comment>
<sequence length="91" mass="10609">MGEGLCLILLQRSKTLCSQQFRINGTERNSLPRFKEKILKSLQRLHTWFQSHRKSERLRRDDASLPAGRHVSDGMKRRSITSTLGPLCFRQ</sequence>
<dbReference type="EMBL" id="VEVO01000014">
    <property type="protein sequence ID" value="KAF0031297.1"/>
    <property type="molecule type" value="Genomic_DNA"/>
</dbReference>
<organism evidence="1 2">
    <name type="scientific">Scophthalmus maximus</name>
    <name type="common">Turbot</name>
    <name type="synonym">Psetta maxima</name>
    <dbReference type="NCBI Taxonomy" id="52904"/>
    <lineage>
        <taxon>Eukaryota</taxon>
        <taxon>Metazoa</taxon>
        <taxon>Chordata</taxon>
        <taxon>Craniata</taxon>
        <taxon>Vertebrata</taxon>
        <taxon>Euteleostomi</taxon>
        <taxon>Actinopterygii</taxon>
        <taxon>Neopterygii</taxon>
        <taxon>Teleostei</taxon>
        <taxon>Neoteleostei</taxon>
        <taxon>Acanthomorphata</taxon>
        <taxon>Carangaria</taxon>
        <taxon>Pleuronectiformes</taxon>
        <taxon>Pleuronectoidei</taxon>
        <taxon>Scophthalmidae</taxon>
        <taxon>Scophthalmus</taxon>
    </lineage>
</organism>
<gene>
    <name evidence="1" type="ORF">F2P81_015852</name>
</gene>
<dbReference type="Proteomes" id="UP000438429">
    <property type="component" value="Unassembled WGS sequence"/>
</dbReference>
<evidence type="ECO:0000313" key="1">
    <source>
        <dbReference type="EMBL" id="KAF0031297.1"/>
    </source>
</evidence>
<protein>
    <submittedName>
        <fullName evidence="1">Uncharacterized protein</fullName>
    </submittedName>
</protein>
<accession>A0A6A4SDK3</accession>
<dbReference type="AlphaFoldDB" id="A0A6A4SDK3"/>
<evidence type="ECO:0000313" key="2">
    <source>
        <dbReference type="Proteomes" id="UP000438429"/>
    </source>
</evidence>